<dbReference type="Proteomes" id="UP000705983">
    <property type="component" value="Unassembled WGS sequence"/>
</dbReference>
<dbReference type="RefSeq" id="WP_187996224.1">
    <property type="nucleotide sequence ID" value="NZ_JACEXG010000002.1"/>
</dbReference>
<evidence type="ECO:0000256" key="1">
    <source>
        <dbReference type="ARBA" id="ARBA00022543"/>
    </source>
</evidence>
<keyword evidence="8" id="KW-1185">Reference proteome</keyword>
<reference evidence="8" key="1">
    <citation type="submission" date="2021-02" db="EMBL/GenBank/DDBJ databases">
        <title>Leucobacter sp. CX169.</title>
        <authorList>
            <person name="Cheng Y."/>
        </authorList>
    </citation>
    <scope>NUCLEOTIDE SEQUENCE [LARGE SCALE GENOMIC DNA]</scope>
    <source>
        <strain evidence="8">JY899</strain>
    </source>
</reference>
<dbReference type="EMBL" id="JAFFJS010000002">
    <property type="protein sequence ID" value="MBM9432806.1"/>
    <property type="molecule type" value="Genomic_DNA"/>
</dbReference>
<dbReference type="InterPro" id="IPR050469">
    <property type="entry name" value="Diguanylate_Cyclase"/>
</dbReference>
<dbReference type="SUPFAM" id="SSF55785">
    <property type="entry name" value="PYP-like sensor domain (PAS domain)"/>
    <property type="match status" value="1"/>
</dbReference>
<dbReference type="CDD" id="cd01949">
    <property type="entry name" value="GGDEF"/>
    <property type="match status" value="1"/>
</dbReference>
<dbReference type="SMART" id="SM00267">
    <property type="entry name" value="GGDEF"/>
    <property type="match status" value="1"/>
</dbReference>
<keyword evidence="3" id="KW-0157">Chromophore</keyword>
<gene>
    <name evidence="7" type="ORF">JVW63_03695</name>
</gene>
<keyword evidence="4" id="KW-0675">Receptor</keyword>
<dbReference type="InterPro" id="IPR001294">
    <property type="entry name" value="Phytochrome"/>
</dbReference>
<feature type="domain" description="Phytochrome chromophore attachment site" evidence="5">
    <location>
        <begin position="165"/>
        <end position="323"/>
    </location>
</feature>
<dbReference type="InterPro" id="IPR029016">
    <property type="entry name" value="GAF-like_dom_sf"/>
</dbReference>
<evidence type="ECO:0000313" key="7">
    <source>
        <dbReference type="EMBL" id="MBM9432806.1"/>
    </source>
</evidence>
<organism evidence="7 8">
    <name type="scientific">Flaviflexus equikiangi</name>
    <dbReference type="NCBI Taxonomy" id="2758573"/>
    <lineage>
        <taxon>Bacteria</taxon>
        <taxon>Bacillati</taxon>
        <taxon>Actinomycetota</taxon>
        <taxon>Actinomycetes</taxon>
        <taxon>Actinomycetales</taxon>
        <taxon>Actinomycetaceae</taxon>
        <taxon>Flaviflexus</taxon>
    </lineage>
</organism>
<dbReference type="Pfam" id="PF01590">
    <property type="entry name" value="GAF"/>
    <property type="match status" value="1"/>
</dbReference>
<evidence type="ECO:0000259" key="6">
    <source>
        <dbReference type="PROSITE" id="PS50887"/>
    </source>
</evidence>
<sequence length="680" mass="75646">MKDQVDLLEATLASGEQTWNERTQAREHRTGVRVDLDEQLRPESCSSEAIHLIDRVGSHGHVIAVRDGTVVVASERLSGWLGANLADVHEELAAMIATPAVDDDTHRLSILGEDCCFSIHRSTLVGEGVSDDELLVIEFEIVEGTADVSVVEISRAIHELSEVRGASESMEVAARVLRRITGYDRVLGYTFFEDGHGQVVADEHPEDMEGYLNLHFPASDIPAQARRLYLRKLSRMIVDTEDPGDALLQAGEGKLDLSLSELRLASSHHLQFMRNMGQRATLSLSLTYQGQLYGMITCAHRSPRRLPIAARRQLEVLARVIAEHVTSERRVERMARRLETRTKMAHILAPLYGDDPLEGILEQAKASIRSLIPCDAVFLRYEGEIYTLGSLPVLAEIEAALDVLGTDRIMTDSVTRDYPEVSKHLPGYEGLLVVPLVNDGDCLVFCRVAAAREVVWLGDQTASNRPTPLSPRSSFTSWRESFQSQSVPWGEVAEDAYAFGDSVSLALRAREQARLAELAYEDPLTELPNRRFLEEHLDRLLHRRSSHSSCESIAVIYIDVNDFKMTNDRFGHEVGDAVLMAVGERLTDVTRDGDIAVRLAGDEFVVICHDVSDEKARTIVERLDRTLSEPVVTPTQTVSLSASVGMTIGREGDSAADVLSRADRAMYERKRVQKEQRHSE</sequence>
<dbReference type="PANTHER" id="PTHR45138:SF9">
    <property type="entry name" value="DIGUANYLATE CYCLASE DGCM-RELATED"/>
    <property type="match status" value="1"/>
</dbReference>
<dbReference type="InterPro" id="IPR043128">
    <property type="entry name" value="Rev_trsase/Diguanyl_cyclase"/>
</dbReference>
<dbReference type="SUPFAM" id="SSF55073">
    <property type="entry name" value="Nucleotide cyclase"/>
    <property type="match status" value="1"/>
</dbReference>
<dbReference type="Pfam" id="PF00360">
    <property type="entry name" value="PHY"/>
    <property type="match status" value="1"/>
</dbReference>
<dbReference type="NCBIfam" id="TIGR00254">
    <property type="entry name" value="GGDEF"/>
    <property type="match status" value="1"/>
</dbReference>
<feature type="domain" description="GGDEF" evidence="6">
    <location>
        <begin position="551"/>
        <end position="680"/>
    </location>
</feature>
<comment type="caution">
    <text evidence="7">The sequence shown here is derived from an EMBL/GenBank/DDBJ whole genome shotgun (WGS) entry which is preliminary data.</text>
</comment>
<dbReference type="Gene3D" id="3.30.450.270">
    <property type="match status" value="1"/>
</dbReference>
<protein>
    <submittedName>
        <fullName evidence="7">Diguanylate cyclase</fullName>
    </submittedName>
</protein>
<evidence type="ECO:0000259" key="5">
    <source>
        <dbReference type="PROSITE" id="PS50046"/>
    </source>
</evidence>
<proteinExistence type="predicted"/>
<dbReference type="InterPro" id="IPR000160">
    <property type="entry name" value="GGDEF_dom"/>
</dbReference>
<dbReference type="PRINTS" id="PR01033">
    <property type="entry name" value="PHYTOCHROME"/>
</dbReference>
<dbReference type="PROSITE" id="PS50046">
    <property type="entry name" value="PHYTOCHROME_2"/>
    <property type="match status" value="1"/>
</dbReference>
<dbReference type="InterPro" id="IPR043150">
    <property type="entry name" value="Phytochrome_PHY_sf"/>
</dbReference>
<dbReference type="PANTHER" id="PTHR45138">
    <property type="entry name" value="REGULATORY COMPONENTS OF SENSORY TRANSDUCTION SYSTEM"/>
    <property type="match status" value="1"/>
</dbReference>
<dbReference type="Gene3D" id="3.30.450.40">
    <property type="match status" value="1"/>
</dbReference>
<dbReference type="SUPFAM" id="SSF55781">
    <property type="entry name" value="GAF domain-like"/>
    <property type="match status" value="2"/>
</dbReference>
<keyword evidence="2" id="KW-0716">Sensory transduction</keyword>
<evidence type="ECO:0000256" key="2">
    <source>
        <dbReference type="ARBA" id="ARBA00022606"/>
    </source>
</evidence>
<dbReference type="InterPro" id="IPR016132">
    <property type="entry name" value="Phyto_chromo_attachment"/>
</dbReference>
<dbReference type="Gene3D" id="3.30.70.270">
    <property type="match status" value="1"/>
</dbReference>
<accession>A0ABS2TGY9</accession>
<dbReference type="InterPro" id="IPR029787">
    <property type="entry name" value="Nucleotide_cyclase"/>
</dbReference>
<dbReference type="Gene3D" id="3.30.450.20">
    <property type="entry name" value="PAS domain"/>
    <property type="match status" value="1"/>
</dbReference>
<evidence type="ECO:0000256" key="3">
    <source>
        <dbReference type="ARBA" id="ARBA00022991"/>
    </source>
</evidence>
<evidence type="ECO:0000313" key="8">
    <source>
        <dbReference type="Proteomes" id="UP000705983"/>
    </source>
</evidence>
<dbReference type="InterPro" id="IPR013515">
    <property type="entry name" value="Phytochrome_cen-reg"/>
</dbReference>
<keyword evidence="1" id="KW-0600">Photoreceptor protein</keyword>
<evidence type="ECO:0000256" key="4">
    <source>
        <dbReference type="ARBA" id="ARBA00023170"/>
    </source>
</evidence>
<dbReference type="PROSITE" id="PS50887">
    <property type="entry name" value="GGDEF"/>
    <property type="match status" value="1"/>
</dbReference>
<name>A0ABS2TGY9_9ACTO</name>
<dbReference type="Pfam" id="PF00990">
    <property type="entry name" value="GGDEF"/>
    <property type="match status" value="1"/>
</dbReference>
<dbReference type="InterPro" id="IPR003018">
    <property type="entry name" value="GAF"/>
</dbReference>
<dbReference type="InterPro" id="IPR035965">
    <property type="entry name" value="PAS-like_dom_sf"/>
</dbReference>
<dbReference type="SMART" id="SM00065">
    <property type="entry name" value="GAF"/>
    <property type="match status" value="1"/>
</dbReference>